<organism evidence="2 3">
    <name type="scientific">Salinadaptatus halalkaliphilus</name>
    <dbReference type="NCBI Taxonomy" id="2419781"/>
    <lineage>
        <taxon>Archaea</taxon>
        <taxon>Methanobacteriati</taxon>
        <taxon>Methanobacteriota</taxon>
        <taxon>Stenosarchaea group</taxon>
        <taxon>Halobacteria</taxon>
        <taxon>Halobacteriales</taxon>
        <taxon>Natrialbaceae</taxon>
        <taxon>Salinadaptatus</taxon>
    </lineage>
</organism>
<feature type="compositionally biased region" description="Low complexity" evidence="1">
    <location>
        <begin position="307"/>
        <end position="318"/>
    </location>
</feature>
<comment type="caution">
    <text evidence="2">The sequence shown here is derived from an EMBL/GenBank/DDBJ whole genome shotgun (WGS) entry which is preliminary data.</text>
</comment>
<feature type="region of interest" description="Disordered" evidence="1">
    <location>
        <begin position="297"/>
        <end position="318"/>
    </location>
</feature>
<keyword evidence="3" id="KW-1185">Reference proteome</keyword>
<evidence type="ECO:0000313" key="2">
    <source>
        <dbReference type="EMBL" id="THE63084.1"/>
    </source>
</evidence>
<dbReference type="RefSeq" id="WP_141466588.1">
    <property type="nucleotide sequence ID" value="NZ_RBZW01000076.1"/>
</dbReference>
<name>A0A4S3TGK6_9EURY</name>
<accession>A0A4S3TGK6</accession>
<dbReference type="EMBL" id="RBZW01000076">
    <property type="protein sequence ID" value="THE63084.1"/>
    <property type="molecule type" value="Genomic_DNA"/>
</dbReference>
<feature type="region of interest" description="Disordered" evidence="1">
    <location>
        <begin position="227"/>
        <end position="259"/>
    </location>
</feature>
<feature type="compositionally biased region" description="Acidic residues" evidence="1">
    <location>
        <begin position="18"/>
        <end position="114"/>
    </location>
</feature>
<dbReference type="Proteomes" id="UP000318864">
    <property type="component" value="Unassembled WGS sequence"/>
</dbReference>
<evidence type="ECO:0000313" key="3">
    <source>
        <dbReference type="Proteomes" id="UP000318864"/>
    </source>
</evidence>
<dbReference type="AlphaFoldDB" id="A0A4S3TGK6"/>
<dbReference type="OrthoDB" id="351142at2157"/>
<protein>
    <submittedName>
        <fullName evidence="2">Uncharacterized protein</fullName>
    </submittedName>
</protein>
<reference evidence="2 3" key="1">
    <citation type="submission" date="2018-10" db="EMBL/GenBank/DDBJ databases">
        <title>Natronolimnobius sp. XQ-INN 246 isolated from Inner Mongolia Autonomous Region of China.</title>
        <authorList>
            <person name="Xue Q."/>
        </authorList>
    </citation>
    <scope>NUCLEOTIDE SEQUENCE [LARGE SCALE GENOMIC DNA]</scope>
    <source>
        <strain evidence="2 3">XQ-INN 246</strain>
    </source>
</reference>
<feature type="compositionally biased region" description="Acidic residues" evidence="1">
    <location>
        <begin position="230"/>
        <end position="254"/>
    </location>
</feature>
<gene>
    <name evidence="2" type="ORF">D8Y22_21120</name>
</gene>
<feature type="region of interest" description="Disordered" evidence="1">
    <location>
        <begin position="1"/>
        <end position="114"/>
    </location>
</feature>
<evidence type="ECO:0000256" key="1">
    <source>
        <dbReference type="SAM" id="MobiDB-lite"/>
    </source>
</evidence>
<proteinExistence type="predicted"/>
<sequence>MRTATGELRTDGGQAQVEADESDDERTEEQADEETDAADGEERDTEGSDETDADEGETQGETDDGESEDDEAATGGESEVEDETSDEEAASDETSDTDEEDESHVEDADDVYESDDASGVVHLDLEGLFLDVLGLEVNLNEVTLDVSARPGENNLLGNLLSAVSGLLDGPSAVLDSVKSMLAKPKEWFTGLLQRPKEFLASVPTRAREFLGGFVSRTTEFLAGLFGVGGEGEEPAGEDEAGAGEEEEADNEPEESAGRISRAMSWLREKLVGVVPGLPIEELVATVVREVLQQVIDQLEPEDDQPAGEEGAAQAEAQS</sequence>